<dbReference type="Proteomes" id="UP001469553">
    <property type="component" value="Unassembled WGS sequence"/>
</dbReference>
<accession>A0ABV0YY91</accession>
<keyword evidence="2" id="KW-1185">Reference proteome</keyword>
<reference evidence="1 2" key="1">
    <citation type="submission" date="2021-06" db="EMBL/GenBank/DDBJ databases">
        <authorList>
            <person name="Palmer J.M."/>
        </authorList>
    </citation>
    <scope>NUCLEOTIDE SEQUENCE [LARGE SCALE GENOMIC DNA]</scope>
    <source>
        <strain evidence="1 2">AS_MEX2019</strain>
        <tissue evidence="1">Muscle</tissue>
    </source>
</reference>
<evidence type="ECO:0000313" key="2">
    <source>
        <dbReference type="Proteomes" id="UP001469553"/>
    </source>
</evidence>
<name>A0ABV0YY91_9TELE</name>
<evidence type="ECO:0000313" key="1">
    <source>
        <dbReference type="EMBL" id="MEQ2298868.1"/>
    </source>
</evidence>
<gene>
    <name evidence="1" type="ORF">AMECASPLE_009680</name>
</gene>
<organism evidence="1 2">
    <name type="scientific">Ameca splendens</name>
    <dbReference type="NCBI Taxonomy" id="208324"/>
    <lineage>
        <taxon>Eukaryota</taxon>
        <taxon>Metazoa</taxon>
        <taxon>Chordata</taxon>
        <taxon>Craniata</taxon>
        <taxon>Vertebrata</taxon>
        <taxon>Euteleostomi</taxon>
        <taxon>Actinopterygii</taxon>
        <taxon>Neopterygii</taxon>
        <taxon>Teleostei</taxon>
        <taxon>Neoteleostei</taxon>
        <taxon>Acanthomorphata</taxon>
        <taxon>Ovalentaria</taxon>
        <taxon>Atherinomorphae</taxon>
        <taxon>Cyprinodontiformes</taxon>
        <taxon>Goodeidae</taxon>
        <taxon>Ameca</taxon>
    </lineage>
</organism>
<sequence>MCGAGGSGSTISGIILSSQISLPTHQITSRQCKPPLYLPVFSLSLASLCFLLNSSPSQRDRDSQSPASFKALPVSYTLKECFCTSLNDLHHHHFLFFSLIILCLPFRSVHHDRSLHLHRPLPCQ</sequence>
<protein>
    <submittedName>
        <fullName evidence="1">Uncharacterized protein</fullName>
    </submittedName>
</protein>
<comment type="caution">
    <text evidence="1">The sequence shown here is derived from an EMBL/GenBank/DDBJ whole genome shotgun (WGS) entry which is preliminary data.</text>
</comment>
<dbReference type="EMBL" id="JAHRIP010047572">
    <property type="protein sequence ID" value="MEQ2298868.1"/>
    <property type="molecule type" value="Genomic_DNA"/>
</dbReference>
<proteinExistence type="predicted"/>